<dbReference type="SMART" id="SM01237">
    <property type="entry name" value="ICA69"/>
    <property type="match status" value="1"/>
</dbReference>
<dbReference type="CDD" id="cd07661">
    <property type="entry name" value="BAR_ICA69"/>
    <property type="match status" value="1"/>
</dbReference>
<dbReference type="PROSITE" id="PS50870">
    <property type="entry name" value="AH"/>
    <property type="match status" value="1"/>
</dbReference>
<evidence type="ECO:0000313" key="3">
    <source>
        <dbReference type="Ensembl" id="ENSACAP00000032024.1"/>
    </source>
</evidence>
<reference evidence="3 4" key="1">
    <citation type="submission" date="2009-12" db="EMBL/GenBank/DDBJ databases">
        <title>The Genome Sequence of Anolis carolinensis (Green Anole Lizard).</title>
        <authorList>
            <consortium name="The Genome Sequencing Platform"/>
            <person name="Di Palma F."/>
            <person name="Alfoldi J."/>
            <person name="Heiman D."/>
            <person name="Young S."/>
            <person name="Grabherr M."/>
            <person name="Johnson J."/>
            <person name="Lander E.S."/>
            <person name="Lindblad-Toh K."/>
        </authorList>
    </citation>
    <scope>NUCLEOTIDE SEQUENCE [LARGE SCALE GENOMIC DNA]</scope>
    <source>
        <strain evidence="3 4">JBL SC #1</strain>
    </source>
</reference>
<dbReference type="Pfam" id="PF06456">
    <property type="entry name" value="Arfaptin"/>
    <property type="match status" value="1"/>
</dbReference>
<dbReference type="Pfam" id="PF04629">
    <property type="entry name" value="ICA69"/>
    <property type="match status" value="2"/>
</dbReference>
<dbReference type="OrthoDB" id="2126778at2759"/>
<dbReference type="PANTHER" id="PTHR10164">
    <property type="entry name" value="ISLET CELL AUTOANTIGEN 1"/>
    <property type="match status" value="1"/>
</dbReference>
<reference evidence="3" key="3">
    <citation type="submission" date="2025-09" db="UniProtKB">
        <authorList>
            <consortium name="Ensembl"/>
        </authorList>
    </citation>
    <scope>IDENTIFICATION</scope>
</reference>
<dbReference type="GeneTree" id="ENSGT00390000005530"/>
<evidence type="ECO:0000259" key="2">
    <source>
        <dbReference type="PROSITE" id="PS50870"/>
    </source>
</evidence>
<reference evidence="3" key="2">
    <citation type="submission" date="2025-08" db="UniProtKB">
        <authorList>
            <consortium name="Ensembl"/>
        </authorList>
    </citation>
    <scope>IDENTIFICATION</scope>
</reference>
<dbReference type="InterPro" id="IPR010504">
    <property type="entry name" value="AH_dom"/>
</dbReference>
<dbReference type="GO" id="GO:0051046">
    <property type="term" value="P:regulation of secretion"/>
    <property type="evidence" value="ECO:0000318"/>
    <property type="project" value="GO_Central"/>
</dbReference>
<proteinExistence type="predicted"/>
<dbReference type="RefSeq" id="XP_062840594.1">
    <property type="nucleotide sequence ID" value="XM_062984524.1"/>
</dbReference>
<dbReference type="SMART" id="SM01015">
    <property type="entry name" value="Arfaptin"/>
    <property type="match status" value="1"/>
</dbReference>
<dbReference type="InterPro" id="IPR027267">
    <property type="entry name" value="AH/BAR_dom_sf"/>
</dbReference>
<dbReference type="GO" id="GO:0097753">
    <property type="term" value="P:membrane bending"/>
    <property type="evidence" value="ECO:0000318"/>
    <property type="project" value="GO_Central"/>
</dbReference>
<gene>
    <name evidence="3" type="primary">ICA1</name>
</gene>
<keyword evidence="4" id="KW-1185">Reference proteome</keyword>
<dbReference type="SUPFAM" id="SSF103657">
    <property type="entry name" value="BAR/IMD domain-like"/>
    <property type="match status" value="1"/>
</dbReference>
<dbReference type="AlphaFoldDB" id="A0A803T9Y4"/>
<sequence length="677" mass="77141">MDGHKYGYSREFYDRYAQGPEKSVVNKVQQKYWKTKQTLIKVTGKKEDEHVVASDADLDAKLELFHSIQRTCMDLLKAVELYQKRIFFMSHEENELGKFLRFQGSQDKTRAGKMMQATGKAFCFSSQQRLTLRSPLCRLHQEVETFRYKAISDTWLTVNRMEQCRTEYRGALLWMKDVSQELDPDIYKQMEKFRKVQAQVRLTKLNFDKLKTDVCQKVDLLGASRCNLLSHVLATYQTMLLNFWKRTSHTMAAIHESFRGYQPYEFKTLKSLQEPACKLMESEEKEGELQLENTKSEDDRQSQLILYDDESQSKESDNTGRTTLFWPSTPWLQEPPPSPLRCRRCCNRKHHQLQQQRQIYHQARARNDGGVDGGDKHSMFFQRVAEEGEEHPPSKCYRKLKWHDAPTMGTSGCSSAPLSFPLQRYTALCLYRRHCCLKYCRGRTYAHPREITCPLRVPAIQAFPASMQATLIRETLLDSAEDTEDILSTLGENFSHTENPGTLDDLLGLKPEESASKDLLTGSPEMEATDKDDMVLLNEILNATSLDDSEFSREWTAVFGDDLPADMATNSSVGEMESNQSSSSSGFLPSQLLDQNMNDLQSSLQGWAASSISPLPAPQTLPKFGSLNMSINKTPMKGAAGSSKDLTAWYSLFADLDPLSNPDAVGKTDKEHELLNA</sequence>
<dbReference type="GeneID" id="100554111"/>
<dbReference type="GO" id="GO:0005829">
    <property type="term" value="C:cytosol"/>
    <property type="evidence" value="ECO:0007669"/>
    <property type="project" value="Ensembl"/>
</dbReference>
<dbReference type="Bgee" id="ENSACAG00000013214">
    <property type="expression patterns" value="Expressed in dewlap and 13 other cell types or tissues"/>
</dbReference>
<accession>A0A803T9Y4</accession>
<dbReference type="CTD" id="3382"/>
<dbReference type="InParanoid" id="A0A803T9Y4"/>
<feature type="region of interest" description="Disordered" evidence="1">
    <location>
        <begin position="308"/>
        <end position="330"/>
    </location>
</feature>
<feature type="compositionally biased region" description="Low complexity" evidence="1">
    <location>
        <begin position="571"/>
        <end position="590"/>
    </location>
</feature>
<feature type="region of interest" description="Disordered" evidence="1">
    <location>
        <begin position="282"/>
        <end position="301"/>
    </location>
</feature>
<dbReference type="FunFam" id="1.20.1270.60:FF:000015">
    <property type="entry name" value="Islet cell autoantigen 1, 69kDa"/>
    <property type="match status" value="1"/>
</dbReference>
<feature type="region of interest" description="Disordered" evidence="1">
    <location>
        <begin position="568"/>
        <end position="591"/>
    </location>
</feature>
<dbReference type="PANTHER" id="PTHR10164:SF3">
    <property type="entry name" value="ISLET CELL AUTOANTIGEN 1"/>
    <property type="match status" value="1"/>
</dbReference>
<feature type="domain" description="AH" evidence="2">
    <location>
        <begin position="53"/>
        <end position="256"/>
    </location>
</feature>
<protein>
    <submittedName>
        <fullName evidence="3">Islet cell autoantigen 1</fullName>
    </submittedName>
</protein>
<dbReference type="Gene3D" id="1.20.1270.60">
    <property type="entry name" value="Arfaptin homology (AH) domain/BAR domain"/>
    <property type="match status" value="1"/>
</dbReference>
<dbReference type="GO" id="GO:0140090">
    <property type="term" value="F:membrane curvature sensor activity"/>
    <property type="evidence" value="ECO:0000318"/>
    <property type="project" value="GO_Central"/>
</dbReference>
<dbReference type="GO" id="GO:0030667">
    <property type="term" value="C:secretory granule membrane"/>
    <property type="evidence" value="ECO:0000318"/>
    <property type="project" value="GO_Central"/>
</dbReference>
<dbReference type="GO" id="GO:0000139">
    <property type="term" value="C:Golgi membrane"/>
    <property type="evidence" value="ECO:0007669"/>
    <property type="project" value="Ensembl"/>
</dbReference>
<organism evidence="3 4">
    <name type="scientific">Anolis carolinensis</name>
    <name type="common">Green anole</name>
    <name type="synonym">American chameleon</name>
    <dbReference type="NCBI Taxonomy" id="28377"/>
    <lineage>
        <taxon>Eukaryota</taxon>
        <taxon>Metazoa</taxon>
        <taxon>Chordata</taxon>
        <taxon>Craniata</taxon>
        <taxon>Vertebrata</taxon>
        <taxon>Euteleostomi</taxon>
        <taxon>Lepidosauria</taxon>
        <taxon>Squamata</taxon>
        <taxon>Bifurcata</taxon>
        <taxon>Unidentata</taxon>
        <taxon>Episquamata</taxon>
        <taxon>Toxicofera</taxon>
        <taxon>Iguania</taxon>
        <taxon>Dactyloidae</taxon>
        <taxon>Anolis</taxon>
    </lineage>
</organism>
<dbReference type="RefSeq" id="XP_008110771.1">
    <property type="nucleotide sequence ID" value="XM_008112564.2"/>
</dbReference>
<name>A0A803T9Y4_ANOCA</name>
<dbReference type="InterPro" id="IPR006723">
    <property type="entry name" value="Islet_autoAg_Ica1_C"/>
</dbReference>
<dbReference type="InterPro" id="IPR024114">
    <property type="entry name" value="Islet_autoAg_Ica1/Ica1-like"/>
</dbReference>
<dbReference type="Proteomes" id="UP000001646">
    <property type="component" value="Chromosome 6"/>
</dbReference>
<evidence type="ECO:0000313" key="4">
    <source>
        <dbReference type="Proteomes" id="UP000001646"/>
    </source>
</evidence>
<evidence type="ECO:0000256" key="1">
    <source>
        <dbReference type="SAM" id="MobiDB-lite"/>
    </source>
</evidence>
<dbReference type="Ensembl" id="ENSACAT00000045345.1">
    <property type="protein sequence ID" value="ENSACAP00000032024.1"/>
    <property type="gene ID" value="ENSACAG00000013214.4"/>
</dbReference>
<dbReference type="GO" id="GO:0019904">
    <property type="term" value="F:protein domain specific binding"/>
    <property type="evidence" value="ECO:0007669"/>
    <property type="project" value="InterPro"/>
</dbReference>
<dbReference type="GO" id="GO:0030672">
    <property type="term" value="C:synaptic vesicle membrane"/>
    <property type="evidence" value="ECO:0007669"/>
    <property type="project" value="Ensembl"/>
</dbReference>
<dbReference type="RefSeq" id="XP_008110772.1">
    <property type="nucleotide sequence ID" value="XM_008112565.2"/>
</dbReference>